<keyword evidence="2" id="KW-1185">Reference proteome</keyword>
<protein>
    <submittedName>
        <fullName evidence="1">Uncharacterized protein</fullName>
    </submittedName>
</protein>
<proteinExistence type="predicted"/>
<dbReference type="Proteomes" id="UP000703269">
    <property type="component" value="Unassembled WGS sequence"/>
</dbReference>
<accession>A0A9P3FZI6</accession>
<comment type="caution">
    <text evidence="1">The sequence shown here is derived from an EMBL/GenBank/DDBJ whole genome shotgun (WGS) entry which is preliminary data.</text>
</comment>
<evidence type="ECO:0000313" key="1">
    <source>
        <dbReference type="EMBL" id="GJE85009.1"/>
    </source>
</evidence>
<gene>
    <name evidence="1" type="ORF">PsYK624_010860</name>
</gene>
<dbReference type="OrthoDB" id="341421at2759"/>
<organism evidence="1 2">
    <name type="scientific">Phanerochaete sordida</name>
    <dbReference type="NCBI Taxonomy" id="48140"/>
    <lineage>
        <taxon>Eukaryota</taxon>
        <taxon>Fungi</taxon>
        <taxon>Dikarya</taxon>
        <taxon>Basidiomycota</taxon>
        <taxon>Agaricomycotina</taxon>
        <taxon>Agaricomycetes</taxon>
        <taxon>Polyporales</taxon>
        <taxon>Phanerochaetaceae</taxon>
        <taxon>Phanerochaete</taxon>
    </lineage>
</organism>
<dbReference type="EMBL" id="BPQB01000001">
    <property type="protein sequence ID" value="GJE85009.1"/>
    <property type="molecule type" value="Genomic_DNA"/>
</dbReference>
<reference evidence="1 2" key="1">
    <citation type="submission" date="2021-08" db="EMBL/GenBank/DDBJ databases">
        <title>Draft Genome Sequence of Phanerochaete sordida strain YK-624.</title>
        <authorList>
            <person name="Mori T."/>
            <person name="Dohra H."/>
            <person name="Suzuki T."/>
            <person name="Kawagishi H."/>
            <person name="Hirai H."/>
        </authorList>
    </citation>
    <scope>NUCLEOTIDE SEQUENCE [LARGE SCALE GENOMIC DNA]</scope>
    <source>
        <strain evidence="1 2">YK-624</strain>
    </source>
</reference>
<dbReference type="AlphaFoldDB" id="A0A9P3FZI6"/>
<sequence length="116" mass="12983">MAEKGAAQGPIFELLVIAYGSSATDPPDDSRFTGEGQRRVEIKFAPVIPAAIAGNLRRMQDWASDVVQDLMSEVKHSNQWHCEFCDKLARESHMCILSWMHLTPPSMTVYVCLELC</sequence>
<evidence type="ECO:0000313" key="2">
    <source>
        <dbReference type="Proteomes" id="UP000703269"/>
    </source>
</evidence>
<name>A0A9P3FZI6_9APHY</name>